<proteinExistence type="predicted"/>
<evidence type="ECO:0000313" key="1">
    <source>
        <dbReference type="EMBL" id="MCG2618038.1"/>
    </source>
</evidence>
<organism evidence="1 2">
    <name type="scientific">Terrimonas ginsenosidimutans</name>
    <dbReference type="NCBI Taxonomy" id="2908004"/>
    <lineage>
        <taxon>Bacteria</taxon>
        <taxon>Pseudomonadati</taxon>
        <taxon>Bacteroidota</taxon>
        <taxon>Chitinophagia</taxon>
        <taxon>Chitinophagales</taxon>
        <taxon>Chitinophagaceae</taxon>
        <taxon>Terrimonas</taxon>
    </lineage>
</organism>
<dbReference type="RefSeq" id="WP_237877167.1">
    <property type="nucleotide sequence ID" value="NZ_JAKLTR010000031.1"/>
</dbReference>
<feature type="non-terminal residue" evidence="1">
    <location>
        <position position="1"/>
    </location>
</feature>
<accession>A0ABS9L0F0</accession>
<protein>
    <submittedName>
        <fullName evidence="1">Uncharacterized protein</fullName>
    </submittedName>
</protein>
<dbReference type="EMBL" id="JAKLTR010000031">
    <property type="protein sequence ID" value="MCG2618038.1"/>
    <property type="molecule type" value="Genomic_DNA"/>
</dbReference>
<comment type="caution">
    <text evidence="1">The sequence shown here is derived from an EMBL/GenBank/DDBJ whole genome shotgun (WGS) entry which is preliminary data.</text>
</comment>
<sequence length="110" mass="12490">APLPARHPRHHSNLKPKFAHSLSNLNLPILQLIKRLSLSRTNNIQHHCTKCCIANEKERILTVIRNENSNRPARTHFEENLNITDHVPGCNFTGNRISHAIRMGGFSCLS</sequence>
<gene>
    <name evidence="1" type="ORF">LZZ85_27290</name>
</gene>
<keyword evidence="2" id="KW-1185">Reference proteome</keyword>
<evidence type="ECO:0000313" key="2">
    <source>
        <dbReference type="Proteomes" id="UP001165367"/>
    </source>
</evidence>
<reference evidence="1" key="1">
    <citation type="submission" date="2022-01" db="EMBL/GenBank/DDBJ databases">
        <authorList>
            <person name="Jo J.-H."/>
            <person name="Im W.-T."/>
        </authorList>
    </citation>
    <scope>NUCLEOTIDE SEQUENCE</scope>
    <source>
        <strain evidence="1">NA20</strain>
    </source>
</reference>
<dbReference type="Proteomes" id="UP001165367">
    <property type="component" value="Unassembled WGS sequence"/>
</dbReference>
<name>A0ABS9L0F0_9BACT</name>